<sequence length="546" mass="60732">MSSVHFRDLMALSATHTKQQESAVQQALAERQRKERERLKQQEEQDRKERERERQQRLKHFENQKKEQERLARREQDEERMEALRRRREAEHMDKLLGKRKTDGGGKEPKWPTSASQERAKEEVRKKRLPTADAGTDDSGSMSFLTREEKRKQKQDMEMKRLYCSTKRSSNSGSTSYTKSGRRLPGGAVDITTTPGAQQDDTQTGNVRQRLAKQPMVLTKLNAVKRDTRTIDEILRDRAKAKEKVLDGEEAKGFDDWFGDKKKEKDKEKEAARKAAALASANASPVPQSLPVSGTNTPTSRSTPTAASASSSHAANGAKKAPIPKTNGTNMFIKTNGAAQKYPLPGKALPYGNGSSAAQRTIPASSTSRAGSSTGTTRPAMSGSGSASMKSGGAGVANGKYTTSSSARAGGSGLSSAALLGSSSGKKRPRSESRSESPPLKKRAHDRDGRGNKYRDSYREEDDLDGNIQTEIWKMFGRDRAQYVERDIFSDEEDMEADASDLEKEELMSARIARREDALAEAEEKRREEEKRRRKKEKEAAARRGY</sequence>
<reference evidence="1 2" key="1">
    <citation type="journal article" date="2019" name="Nat. Ecol. Evol.">
        <title>Megaphylogeny resolves global patterns of mushroom evolution.</title>
        <authorList>
            <person name="Varga T."/>
            <person name="Krizsan K."/>
            <person name="Foldi C."/>
            <person name="Dima B."/>
            <person name="Sanchez-Garcia M."/>
            <person name="Sanchez-Ramirez S."/>
            <person name="Szollosi G.J."/>
            <person name="Szarkandi J.G."/>
            <person name="Papp V."/>
            <person name="Albert L."/>
            <person name="Andreopoulos W."/>
            <person name="Angelini C."/>
            <person name="Antonin V."/>
            <person name="Barry K.W."/>
            <person name="Bougher N.L."/>
            <person name="Buchanan P."/>
            <person name="Buyck B."/>
            <person name="Bense V."/>
            <person name="Catcheside P."/>
            <person name="Chovatia M."/>
            <person name="Cooper J."/>
            <person name="Damon W."/>
            <person name="Desjardin D."/>
            <person name="Finy P."/>
            <person name="Geml J."/>
            <person name="Haridas S."/>
            <person name="Hughes K."/>
            <person name="Justo A."/>
            <person name="Karasinski D."/>
            <person name="Kautmanova I."/>
            <person name="Kiss B."/>
            <person name="Kocsube S."/>
            <person name="Kotiranta H."/>
            <person name="LaButti K.M."/>
            <person name="Lechner B.E."/>
            <person name="Liimatainen K."/>
            <person name="Lipzen A."/>
            <person name="Lukacs Z."/>
            <person name="Mihaltcheva S."/>
            <person name="Morgado L.N."/>
            <person name="Niskanen T."/>
            <person name="Noordeloos M.E."/>
            <person name="Ohm R.A."/>
            <person name="Ortiz-Santana B."/>
            <person name="Ovrebo C."/>
            <person name="Racz N."/>
            <person name="Riley R."/>
            <person name="Savchenko A."/>
            <person name="Shiryaev A."/>
            <person name="Soop K."/>
            <person name="Spirin V."/>
            <person name="Szebenyi C."/>
            <person name="Tomsovsky M."/>
            <person name="Tulloss R.E."/>
            <person name="Uehling J."/>
            <person name="Grigoriev I.V."/>
            <person name="Vagvolgyi C."/>
            <person name="Papp T."/>
            <person name="Martin F.M."/>
            <person name="Miettinen O."/>
            <person name="Hibbett D.S."/>
            <person name="Nagy L.G."/>
        </authorList>
    </citation>
    <scope>NUCLEOTIDE SEQUENCE [LARGE SCALE GENOMIC DNA]</scope>
    <source>
        <strain evidence="1 2">NL-1719</strain>
    </source>
</reference>
<proteinExistence type="predicted"/>
<name>A0ACD3BAA1_9AGAR</name>
<accession>A0ACD3BAA1</accession>
<protein>
    <submittedName>
        <fullName evidence="1">Uncharacterized protein</fullName>
    </submittedName>
</protein>
<keyword evidence="2" id="KW-1185">Reference proteome</keyword>
<dbReference type="EMBL" id="ML208264">
    <property type="protein sequence ID" value="TFK75085.1"/>
    <property type="molecule type" value="Genomic_DNA"/>
</dbReference>
<gene>
    <name evidence="1" type="ORF">BDN72DRAFT_853510</name>
</gene>
<organism evidence="1 2">
    <name type="scientific">Pluteus cervinus</name>
    <dbReference type="NCBI Taxonomy" id="181527"/>
    <lineage>
        <taxon>Eukaryota</taxon>
        <taxon>Fungi</taxon>
        <taxon>Dikarya</taxon>
        <taxon>Basidiomycota</taxon>
        <taxon>Agaricomycotina</taxon>
        <taxon>Agaricomycetes</taxon>
        <taxon>Agaricomycetidae</taxon>
        <taxon>Agaricales</taxon>
        <taxon>Pluteineae</taxon>
        <taxon>Pluteaceae</taxon>
        <taxon>Pluteus</taxon>
    </lineage>
</organism>
<evidence type="ECO:0000313" key="2">
    <source>
        <dbReference type="Proteomes" id="UP000308600"/>
    </source>
</evidence>
<dbReference type="Proteomes" id="UP000308600">
    <property type="component" value="Unassembled WGS sequence"/>
</dbReference>
<evidence type="ECO:0000313" key="1">
    <source>
        <dbReference type="EMBL" id="TFK75085.1"/>
    </source>
</evidence>